<evidence type="ECO:0000256" key="2">
    <source>
        <dbReference type="ARBA" id="ARBA00023125"/>
    </source>
</evidence>
<gene>
    <name evidence="5" type="ORF">CIW82_00070</name>
</gene>
<dbReference type="PRINTS" id="PR00032">
    <property type="entry name" value="HTHARAC"/>
</dbReference>
<evidence type="ECO:0000256" key="1">
    <source>
        <dbReference type="ARBA" id="ARBA00023015"/>
    </source>
</evidence>
<sequence length="38" mass="4108">MIAGEQVASIAETLGYETPSAFAAMFRRIMGVTPGNYR</sequence>
<dbReference type="PANTHER" id="PTHR11019">
    <property type="entry name" value="HTH-TYPE TRANSCRIPTIONAL REGULATOR NIMR"/>
    <property type="match status" value="1"/>
</dbReference>
<dbReference type="PROSITE" id="PS01124">
    <property type="entry name" value="HTH_ARAC_FAMILY_2"/>
    <property type="match status" value="1"/>
</dbReference>
<evidence type="ECO:0000313" key="5">
    <source>
        <dbReference type="EMBL" id="ATJ89350.1"/>
    </source>
</evidence>
<organism evidence="5 6">
    <name type="scientific">Acetobacter tropicalis</name>
    <dbReference type="NCBI Taxonomy" id="104102"/>
    <lineage>
        <taxon>Bacteria</taxon>
        <taxon>Pseudomonadati</taxon>
        <taxon>Pseudomonadota</taxon>
        <taxon>Alphaproteobacteria</taxon>
        <taxon>Acetobacterales</taxon>
        <taxon>Acetobacteraceae</taxon>
        <taxon>Acetobacter</taxon>
    </lineage>
</organism>
<dbReference type="KEGG" id="ato:CIW82_00070"/>
<dbReference type="InterPro" id="IPR020449">
    <property type="entry name" value="Tscrpt_reg_AraC-type_HTH"/>
</dbReference>
<dbReference type="InterPro" id="IPR009057">
    <property type="entry name" value="Homeodomain-like_sf"/>
</dbReference>
<dbReference type="SUPFAM" id="SSF46689">
    <property type="entry name" value="Homeodomain-like"/>
    <property type="match status" value="1"/>
</dbReference>
<dbReference type="InterPro" id="IPR018060">
    <property type="entry name" value="HTH_AraC"/>
</dbReference>
<keyword evidence="1" id="KW-0805">Transcription regulation</keyword>
<protein>
    <submittedName>
        <fullName evidence="5">AraC family transcriptional regulator</fullName>
    </submittedName>
</protein>
<dbReference type="GO" id="GO:0003700">
    <property type="term" value="F:DNA-binding transcription factor activity"/>
    <property type="evidence" value="ECO:0007669"/>
    <property type="project" value="InterPro"/>
</dbReference>
<dbReference type="PANTHER" id="PTHR11019:SF159">
    <property type="entry name" value="TRANSCRIPTIONAL REGULATOR-RELATED"/>
    <property type="match status" value="1"/>
</dbReference>
<evidence type="ECO:0000313" key="6">
    <source>
        <dbReference type="Proteomes" id="UP000220394"/>
    </source>
</evidence>
<evidence type="ECO:0000256" key="3">
    <source>
        <dbReference type="ARBA" id="ARBA00023163"/>
    </source>
</evidence>
<keyword evidence="3" id="KW-0804">Transcription</keyword>
<dbReference type="Gene3D" id="1.10.10.60">
    <property type="entry name" value="Homeodomain-like"/>
    <property type="match status" value="1"/>
</dbReference>
<reference evidence="5 6" key="1">
    <citation type="submission" date="2017-08" db="EMBL/GenBank/DDBJ databases">
        <title>Complete Genome Sequence of Acetobacter tropicalis Oregon-R-modENCODE STRAIN BDGP1, an acetic acid bacterium isolated from Drosophila melanogaster gut.</title>
        <authorList>
            <person name="Wan K.H."/>
            <person name="Yu C."/>
            <person name="Park S."/>
            <person name="Hammonds A.S."/>
            <person name="Booth B.W."/>
            <person name="Celniker S.E."/>
        </authorList>
    </citation>
    <scope>NUCLEOTIDE SEQUENCE [LARGE SCALE GENOMIC DNA]</scope>
    <source>
        <strain evidence="5 6">BDGP1</strain>
    </source>
</reference>
<accession>A0A291PD21</accession>
<dbReference type="Pfam" id="PF12833">
    <property type="entry name" value="HTH_18"/>
    <property type="match status" value="1"/>
</dbReference>
<dbReference type="Proteomes" id="UP000220394">
    <property type="component" value="Chromosome"/>
</dbReference>
<dbReference type="AlphaFoldDB" id="A0A291PD21"/>
<name>A0A291PD21_9PROT</name>
<dbReference type="GO" id="GO:0043565">
    <property type="term" value="F:sequence-specific DNA binding"/>
    <property type="evidence" value="ECO:0007669"/>
    <property type="project" value="InterPro"/>
</dbReference>
<proteinExistence type="predicted"/>
<keyword evidence="2" id="KW-0238">DNA-binding</keyword>
<feature type="domain" description="HTH araC/xylS-type" evidence="4">
    <location>
        <begin position="1"/>
        <end position="38"/>
    </location>
</feature>
<evidence type="ECO:0000259" key="4">
    <source>
        <dbReference type="PROSITE" id="PS01124"/>
    </source>
</evidence>
<dbReference type="EMBL" id="CP022699">
    <property type="protein sequence ID" value="ATJ89350.1"/>
    <property type="molecule type" value="Genomic_DNA"/>
</dbReference>